<dbReference type="OrthoDB" id="10352226at2759"/>
<gene>
    <name evidence="2" type="ORF">B0J13DRAFT_650484</name>
</gene>
<dbReference type="EMBL" id="JAGMUU010000003">
    <property type="protein sequence ID" value="KAH7157805.1"/>
    <property type="molecule type" value="Genomic_DNA"/>
</dbReference>
<keyword evidence="3" id="KW-1185">Reference proteome</keyword>
<protein>
    <submittedName>
        <fullName evidence="2">Uncharacterized protein</fullName>
    </submittedName>
</protein>
<sequence>MPSLLPLSSSSPSVLAGVVGRRDSLGYWALVGLCLAHVGALMVPAVLVVGLLDKGEKREGQQEILAAGQQLARWRGDDARDRALAAADSWAQPPHWEPLRGAHPMRTQWQAEALCKFNARSATRFAAAGCRLQVQGLMRRYLCGARGYHGTATRPLLSGYFRGLRPGLGCMVEKKEIKSHPPGPVIGCSDTSTHTRARQACQRRRHNQCGCLGVLPKPAMAKIIKSEPSPRPPVWKVLRGSPDRRPYVPTTYVRPHHLIFCTLPTTSPPTPTHLDSTSSTLLHLPLHQRLSTACASGHCKATPILLSFPSHCRVVQSADVTSLSSVGTRRIRCLPSRATGQRTGTRSFVPIAPFTQSTSLISTKTRKANPAAALPVAVTIRSFASV</sequence>
<dbReference type="AlphaFoldDB" id="A0A9P9FC28"/>
<dbReference type="Proteomes" id="UP000717696">
    <property type="component" value="Unassembled WGS sequence"/>
</dbReference>
<evidence type="ECO:0000256" key="1">
    <source>
        <dbReference type="SAM" id="Phobius"/>
    </source>
</evidence>
<proteinExistence type="predicted"/>
<keyword evidence="1" id="KW-0812">Transmembrane</keyword>
<name>A0A9P9FC28_9HYPO</name>
<accession>A0A9P9FC28</accession>
<organism evidence="2 3">
    <name type="scientific">Dactylonectria estremocensis</name>
    <dbReference type="NCBI Taxonomy" id="1079267"/>
    <lineage>
        <taxon>Eukaryota</taxon>
        <taxon>Fungi</taxon>
        <taxon>Dikarya</taxon>
        <taxon>Ascomycota</taxon>
        <taxon>Pezizomycotina</taxon>
        <taxon>Sordariomycetes</taxon>
        <taxon>Hypocreomycetidae</taxon>
        <taxon>Hypocreales</taxon>
        <taxon>Nectriaceae</taxon>
        <taxon>Dactylonectria</taxon>
    </lineage>
</organism>
<keyword evidence="1" id="KW-1133">Transmembrane helix</keyword>
<reference evidence="2" key="1">
    <citation type="journal article" date="2021" name="Nat. Commun.">
        <title>Genetic determinants of endophytism in the Arabidopsis root mycobiome.</title>
        <authorList>
            <person name="Mesny F."/>
            <person name="Miyauchi S."/>
            <person name="Thiergart T."/>
            <person name="Pickel B."/>
            <person name="Atanasova L."/>
            <person name="Karlsson M."/>
            <person name="Huettel B."/>
            <person name="Barry K.W."/>
            <person name="Haridas S."/>
            <person name="Chen C."/>
            <person name="Bauer D."/>
            <person name="Andreopoulos W."/>
            <person name="Pangilinan J."/>
            <person name="LaButti K."/>
            <person name="Riley R."/>
            <person name="Lipzen A."/>
            <person name="Clum A."/>
            <person name="Drula E."/>
            <person name="Henrissat B."/>
            <person name="Kohler A."/>
            <person name="Grigoriev I.V."/>
            <person name="Martin F.M."/>
            <person name="Hacquard S."/>
        </authorList>
    </citation>
    <scope>NUCLEOTIDE SEQUENCE</scope>
    <source>
        <strain evidence="2">MPI-CAGE-AT-0021</strain>
    </source>
</reference>
<evidence type="ECO:0000313" key="3">
    <source>
        <dbReference type="Proteomes" id="UP000717696"/>
    </source>
</evidence>
<keyword evidence="1" id="KW-0472">Membrane</keyword>
<evidence type="ECO:0000313" key="2">
    <source>
        <dbReference type="EMBL" id="KAH7157805.1"/>
    </source>
</evidence>
<comment type="caution">
    <text evidence="2">The sequence shown here is derived from an EMBL/GenBank/DDBJ whole genome shotgun (WGS) entry which is preliminary data.</text>
</comment>
<feature type="transmembrane region" description="Helical" evidence="1">
    <location>
        <begin position="26"/>
        <end position="52"/>
    </location>
</feature>